<comment type="caution">
    <text evidence="11">The sequence shown here is derived from an EMBL/GenBank/DDBJ whole genome shotgun (WGS) entry which is preliminary data.</text>
</comment>
<keyword evidence="3" id="KW-0028">Amino-acid biosynthesis</keyword>
<dbReference type="InterPro" id="IPR029062">
    <property type="entry name" value="Class_I_gatase-like"/>
</dbReference>
<dbReference type="EMBL" id="LAZR01002153">
    <property type="protein sequence ID" value="KKN33762.1"/>
    <property type="molecule type" value="Genomic_DNA"/>
</dbReference>
<dbReference type="GO" id="GO:0016829">
    <property type="term" value="F:lyase activity"/>
    <property type="evidence" value="ECO:0007669"/>
    <property type="project" value="UniProtKB-KW"/>
</dbReference>
<dbReference type="NCBIfam" id="TIGR01855">
    <property type="entry name" value="IMP_synth_hisH"/>
    <property type="match status" value="1"/>
</dbReference>
<dbReference type="GO" id="GO:0000105">
    <property type="term" value="P:L-histidine biosynthetic process"/>
    <property type="evidence" value="ECO:0007669"/>
    <property type="project" value="UniProtKB-UniPathway"/>
</dbReference>
<dbReference type="PANTHER" id="PTHR42701">
    <property type="entry name" value="IMIDAZOLE GLYCEROL PHOSPHATE SYNTHASE SUBUNIT HISH"/>
    <property type="match status" value="1"/>
</dbReference>
<dbReference type="GO" id="GO:0000107">
    <property type="term" value="F:imidazoleglycerol-phosphate synthase activity"/>
    <property type="evidence" value="ECO:0007669"/>
    <property type="project" value="TreeGrafter"/>
</dbReference>
<keyword evidence="7" id="KW-0456">Lyase</keyword>
<keyword evidence="4" id="KW-0378">Hydrolase</keyword>
<dbReference type="PANTHER" id="PTHR42701:SF1">
    <property type="entry name" value="IMIDAZOLE GLYCEROL PHOSPHATE SYNTHASE SUBUNIT HISH"/>
    <property type="match status" value="1"/>
</dbReference>
<proteinExistence type="inferred from homology"/>
<evidence type="ECO:0000256" key="4">
    <source>
        <dbReference type="ARBA" id="ARBA00022801"/>
    </source>
</evidence>
<dbReference type="InterPro" id="IPR017926">
    <property type="entry name" value="GATASE"/>
</dbReference>
<comment type="catalytic activity">
    <reaction evidence="9">
        <text>L-glutamine + H2O = L-glutamate + NH4(+)</text>
        <dbReference type="Rhea" id="RHEA:15889"/>
        <dbReference type="ChEBI" id="CHEBI:15377"/>
        <dbReference type="ChEBI" id="CHEBI:28938"/>
        <dbReference type="ChEBI" id="CHEBI:29985"/>
        <dbReference type="ChEBI" id="CHEBI:58359"/>
        <dbReference type="EC" id="3.5.1.2"/>
    </reaction>
</comment>
<protein>
    <recommendedName>
        <fullName evidence="10">Glutamine amidotransferase domain-containing protein</fullName>
    </recommendedName>
</protein>
<keyword evidence="5" id="KW-0315">Glutamine amidotransferase</keyword>
<keyword evidence="6" id="KW-0368">Histidine biosynthesis</keyword>
<dbReference type="GO" id="GO:0004359">
    <property type="term" value="F:glutaminase activity"/>
    <property type="evidence" value="ECO:0007669"/>
    <property type="project" value="UniProtKB-EC"/>
</dbReference>
<feature type="domain" description="Glutamine amidotransferase" evidence="10">
    <location>
        <begin position="4"/>
        <end position="184"/>
    </location>
</feature>
<evidence type="ECO:0000256" key="3">
    <source>
        <dbReference type="ARBA" id="ARBA00022605"/>
    </source>
</evidence>
<evidence type="ECO:0000313" key="11">
    <source>
        <dbReference type="EMBL" id="KKN33762.1"/>
    </source>
</evidence>
<dbReference type="PROSITE" id="PS51273">
    <property type="entry name" value="GATASE_TYPE_1"/>
    <property type="match status" value="1"/>
</dbReference>
<evidence type="ECO:0000256" key="6">
    <source>
        <dbReference type="ARBA" id="ARBA00023102"/>
    </source>
</evidence>
<comment type="catalytic activity">
    <reaction evidence="8">
        <text>5-[(5-phospho-1-deoxy-D-ribulos-1-ylimino)methylamino]-1-(5-phospho-beta-D-ribosyl)imidazole-4-carboxamide + L-glutamine = D-erythro-1-(imidazol-4-yl)glycerol 3-phosphate + 5-amino-1-(5-phospho-beta-D-ribosyl)imidazole-4-carboxamide + L-glutamate + H(+)</text>
        <dbReference type="Rhea" id="RHEA:24793"/>
        <dbReference type="ChEBI" id="CHEBI:15378"/>
        <dbReference type="ChEBI" id="CHEBI:29985"/>
        <dbReference type="ChEBI" id="CHEBI:58278"/>
        <dbReference type="ChEBI" id="CHEBI:58359"/>
        <dbReference type="ChEBI" id="CHEBI:58475"/>
        <dbReference type="ChEBI" id="CHEBI:58525"/>
        <dbReference type="EC" id="4.3.2.10"/>
    </reaction>
</comment>
<name>A0A0F9Q9R3_9ZZZZ</name>
<gene>
    <name evidence="11" type="ORF">LCGC14_0800480</name>
</gene>
<reference evidence="11" key="1">
    <citation type="journal article" date="2015" name="Nature">
        <title>Complex archaea that bridge the gap between prokaryotes and eukaryotes.</title>
        <authorList>
            <person name="Spang A."/>
            <person name="Saw J.H."/>
            <person name="Jorgensen S.L."/>
            <person name="Zaremba-Niedzwiedzka K."/>
            <person name="Martijn J."/>
            <person name="Lind A.E."/>
            <person name="van Eijk R."/>
            <person name="Schleper C."/>
            <person name="Guy L."/>
            <person name="Ettema T.J."/>
        </authorList>
    </citation>
    <scope>NUCLEOTIDE SEQUENCE</scope>
</reference>
<evidence type="ECO:0000256" key="7">
    <source>
        <dbReference type="ARBA" id="ARBA00023239"/>
    </source>
</evidence>
<comment type="pathway">
    <text evidence="1">Amino-acid biosynthesis; L-histidine biosynthesis; L-histidine from 5-phospho-alpha-D-ribose 1-diphosphate: step 5/9.</text>
</comment>
<dbReference type="SUPFAM" id="SSF52317">
    <property type="entry name" value="Class I glutamine amidotransferase-like"/>
    <property type="match status" value="1"/>
</dbReference>
<evidence type="ECO:0000256" key="2">
    <source>
        <dbReference type="ARBA" id="ARBA00011152"/>
    </source>
</evidence>
<dbReference type="PIRSF" id="PIRSF000495">
    <property type="entry name" value="Amidotransf_hisH"/>
    <property type="match status" value="1"/>
</dbReference>
<dbReference type="Gene3D" id="3.40.50.880">
    <property type="match status" value="1"/>
</dbReference>
<organism evidence="11">
    <name type="scientific">marine sediment metagenome</name>
    <dbReference type="NCBI Taxonomy" id="412755"/>
    <lineage>
        <taxon>unclassified sequences</taxon>
        <taxon>metagenomes</taxon>
        <taxon>ecological metagenomes</taxon>
    </lineage>
</organism>
<dbReference type="InterPro" id="IPR010139">
    <property type="entry name" value="Imidazole-glycPsynth_HisH"/>
</dbReference>
<evidence type="ECO:0000259" key="10">
    <source>
        <dbReference type="Pfam" id="PF00117"/>
    </source>
</evidence>
<accession>A0A0F9Q9R3</accession>
<evidence type="ECO:0000256" key="9">
    <source>
        <dbReference type="ARBA" id="ARBA00049534"/>
    </source>
</evidence>
<dbReference type="Pfam" id="PF00117">
    <property type="entry name" value="GATase"/>
    <property type="match status" value="1"/>
</dbReference>
<evidence type="ECO:0000256" key="5">
    <source>
        <dbReference type="ARBA" id="ARBA00022962"/>
    </source>
</evidence>
<evidence type="ECO:0000256" key="1">
    <source>
        <dbReference type="ARBA" id="ARBA00005091"/>
    </source>
</evidence>
<comment type="subunit">
    <text evidence="2">Heterodimer of HisH and HisF.</text>
</comment>
<evidence type="ECO:0000256" key="8">
    <source>
        <dbReference type="ARBA" id="ARBA00047838"/>
    </source>
</evidence>
<dbReference type="AlphaFoldDB" id="A0A0F9Q9R3"/>
<dbReference type="UniPathway" id="UPA00031">
    <property type="reaction ID" value="UER00010"/>
</dbReference>
<dbReference type="CDD" id="cd01748">
    <property type="entry name" value="GATase1_IGP_Synthase"/>
    <property type="match status" value="1"/>
</dbReference>
<dbReference type="HAMAP" id="MF_00278">
    <property type="entry name" value="HisH"/>
    <property type="match status" value="1"/>
</dbReference>
<sequence>MITIIDYGMGNLRSVQKALQRYYSDVKISCKEEHIKDAIGIVLPGVGAFGDAIEEIEQRGLLKLLKQIIPTKPTLGICLGLQLLLNSSEESPGVEGLGLISGQVKKLNPSNSIRIPHTGWNRTFAIKEPFFSGFAYFNHTFYCDVVDKNTILAFTLHGIRFGVIFNHGTMLATQFHPEKSKRIGEEILEYWINSIYGKVN</sequence>